<gene>
    <name evidence="1" type="ORF">FHE65_36160</name>
</gene>
<dbReference type="Proteomes" id="UP000306740">
    <property type="component" value="Unassembled WGS sequence"/>
</dbReference>
<dbReference type="RefSeq" id="WP_139107551.1">
    <property type="nucleotide sequence ID" value="NZ_VDFR01000283.1"/>
</dbReference>
<dbReference type="EMBL" id="VDFR01000283">
    <property type="protein sequence ID" value="TNC22031.1"/>
    <property type="molecule type" value="Genomic_DNA"/>
</dbReference>
<accession>A0A5C4LY49</accession>
<dbReference type="OrthoDB" id="9780310at2"/>
<dbReference type="SUPFAM" id="SSF117396">
    <property type="entry name" value="TM1631-like"/>
    <property type="match status" value="1"/>
</dbReference>
<evidence type="ECO:0000313" key="2">
    <source>
        <dbReference type="Proteomes" id="UP000306740"/>
    </source>
</evidence>
<reference evidence="1 2" key="1">
    <citation type="submission" date="2019-05" db="EMBL/GenBank/DDBJ databases">
        <title>Mumia sp. nov., isolated from the intestinal contents of plateau pika (Ochotona curzoniae) in the Qinghai-Tibet plateau of China.</title>
        <authorList>
            <person name="Tian Z."/>
        </authorList>
    </citation>
    <scope>NUCLEOTIDE SEQUENCE [LARGE SCALE GENOMIC DNA]</scope>
    <source>
        <strain evidence="2">527</strain>
    </source>
</reference>
<organism evidence="1 2">
    <name type="scientific">Mumia zhuanghuii</name>
    <dbReference type="NCBI Taxonomy" id="2585211"/>
    <lineage>
        <taxon>Bacteria</taxon>
        <taxon>Bacillati</taxon>
        <taxon>Actinomycetota</taxon>
        <taxon>Actinomycetes</taxon>
        <taxon>Propionibacteriales</taxon>
        <taxon>Nocardioidaceae</taxon>
        <taxon>Mumia</taxon>
    </lineage>
</organism>
<sequence>MSVPPPIHVGISGWSYARWHGDFYPDEVSQRDELAYVASRLGTVEVNASFYRLQRPSTYERWYGSTPEAFRFAVKGSRYLTHQRRLNEAEVPLATFLASGVLALRDKLGPFLWQLPAAGAPTPERLDAFCALLPRTYGAAAALAALHGPQLTPDRAWLPPADPGAERPLAHAVEIRSDEALDEVTEILRRHGIALVVSDGAGTWPMIERATADLAYVRLHGHTVLYHGGYSDHRLRRWAERIRAWDVETWVYFDNDADGRAPYDAERLARRLRRSVAPQ</sequence>
<evidence type="ECO:0000313" key="1">
    <source>
        <dbReference type="EMBL" id="TNC22031.1"/>
    </source>
</evidence>
<dbReference type="PANTHER" id="PTHR30348:SF4">
    <property type="entry name" value="DUF72 DOMAIN-CONTAINING PROTEIN"/>
    <property type="match status" value="1"/>
</dbReference>
<dbReference type="PANTHER" id="PTHR30348">
    <property type="entry name" value="UNCHARACTERIZED PROTEIN YECE"/>
    <property type="match status" value="1"/>
</dbReference>
<dbReference type="InterPro" id="IPR002763">
    <property type="entry name" value="DUF72"/>
</dbReference>
<dbReference type="AlphaFoldDB" id="A0A5C4LY49"/>
<name>A0A5C4LY49_9ACTN</name>
<dbReference type="InterPro" id="IPR036520">
    <property type="entry name" value="UPF0759_sf"/>
</dbReference>
<dbReference type="Pfam" id="PF01904">
    <property type="entry name" value="DUF72"/>
    <property type="match status" value="1"/>
</dbReference>
<comment type="caution">
    <text evidence="1">The sequence shown here is derived from an EMBL/GenBank/DDBJ whole genome shotgun (WGS) entry which is preliminary data.</text>
</comment>
<dbReference type="Gene3D" id="3.20.20.410">
    <property type="entry name" value="Protein of unknown function UPF0759"/>
    <property type="match status" value="1"/>
</dbReference>
<proteinExistence type="predicted"/>
<protein>
    <submittedName>
        <fullName evidence="1">DUF72 domain-containing protein</fullName>
    </submittedName>
</protein>